<keyword evidence="6" id="KW-1185">Reference proteome</keyword>
<organism evidence="5 6">
    <name type="scientific">Yersinia entomophaga</name>
    <dbReference type="NCBI Taxonomy" id="935293"/>
    <lineage>
        <taxon>Bacteria</taxon>
        <taxon>Pseudomonadati</taxon>
        <taxon>Pseudomonadota</taxon>
        <taxon>Gammaproteobacteria</taxon>
        <taxon>Enterobacterales</taxon>
        <taxon>Yersiniaceae</taxon>
        <taxon>Yersinia</taxon>
    </lineage>
</organism>
<evidence type="ECO:0000256" key="2">
    <source>
        <dbReference type="ARBA" id="ARBA00022801"/>
    </source>
</evidence>
<dbReference type="SUPFAM" id="SSF53098">
    <property type="entry name" value="Ribonuclease H-like"/>
    <property type="match status" value="1"/>
</dbReference>
<keyword evidence="2" id="KW-0378">Hydrolase</keyword>
<gene>
    <name evidence="5" type="ORF">PL78_09300</name>
</gene>
<keyword evidence="3 5" id="KW-0269">Exonuclease</keyword>
<name>A0ABN4PWZ1_YERET</name>
<keyword evidence="1" id="KW-0540">Nuclease</keyword>
<dbReference type="SMART" id="SM00479">
    <property type="entry name" value="EXOIII"/>
    <property type="match status" value="1"/>
</dbReference>
<evidence type="ECO:0000313" key="5">
    <source>
        <dbReference type="EMBL" id="ANI30014.1"/>
    </source>
</evidence>
<protein>
    <submittedName>
        <fullName evidence="5">3'-5' exonuclease</fullName>
    </submittedName>
</protein>
<dbReference type="Gene3D" id="3.30.420.10">
    <property type="entry name" value="Ribonuclease H-like superfamily/Ribonuclease H"/>
    <property type="match status" value="1"/>
</dbReference>
<evidence type="ECO:0000256" key="1">
    <source>
        <dbReference type="ARBA" id="ARBA00022722"/>
    </source>
</evidence>
<dbReference type="InterPro" id="IPR013520">
    <property type="entry name" value="Ribonucl_H"/>
</dbReference>
<dbReference type="InterPro" id="IPR012337">
    <property type="entry name" value="RNaseH-like_sf"/>
</dbReference>
<sequence>MCKLGAQHRAKKWLKNNCLILDTETTGLGDDAEIVEITIIDCTGKILLDTLVKPIKTIPAEATAIHGITNEMVAAAPTWRDIHWQFMVLTNDRTLLIYNALFDTRLIFQTAAANNCQFLGKKYILEAECVMEAYAEYFGERDKKRNKYKWQRLGNAAKQQGVVIEGTAHRALSDCKTTLGIIRAMAGGAQCN</sequence>
<dbReference type="PANTHER" id="PTHR30231">
    <property type="entry name" value="DNA POLYMERASE III SUBUNIT EPSILON"/>
    <property type="match status" value="1"/>
</dbReference>
<dbReference type="CDD" id="cd06127">
    <property type="entry name" value="DEDDh"/>
    <property type="match status" value="1"/>
</dbReference>
<dbReference type="EMBL" id="CP010029">
    <property type="protein sequence ID" value="ANI30014.1"/>
    <property type="molecule type" value="Genomic_DNA"/>
</dbReference>
<dbReference type="InterPro" id="IPR036397">
    <property type="entry name" value="RNaseH_sf"/>
</dbReference>
<evidence type="ECO:0000256" key="3">
    <source>
        <dbReference type="ARBA" id="ARBA00022839"/>
    </source>
</evidence>
<evidence type="ECO:0000313" key="6">
    <source>
        <dbReference type="Proteomes" id="UP000266744"/>
    </source>
</evidence>
<dbReference type="Proteomes" id="UP000266744">
    <property type="component" value="Chromosome"/>
</dbReference>
<dbReference type="GO" id="GO:0004527">
    <property type="term" value="F:exonuclease activity"/>
    <property type="evidence" value="ECO:0007669"/>
    <property type="project" value="UniProtKB-KW"/>
</dbReference>
<proteinExistence type="predicted"/>
<dbReference type="Pfam" id="PF00929">
    <property type="entry name" value="RNase_T"/>
    <property type="match status" value="1"/>
</dbReference>
<accession>A0ABN4PWZ1</accession>
<reference evidence="6" key="1">
    <citation type="journal article" date="2016" name="Toxins">
        <title>The Draft Genome Sequence of the Yersinia entomophaga Entomopathogenic Type Strain MH96T.</title>
        <authorList>
            <person name="Hurst M.R."/>
            <person name="Beattie A."/>
            <person name="Altermann E."/>
            <person name="Moraga R.M."/>
            <person name="Harper L.A."/>
            <person name="Calder J."/>
            <person name="Laugraud A."/>
        </authorList>
    </citation>
    <scope>NUCLEOTIDE SEQUENCE [LARGE SCALE GENOMIC DNA]</scope>
    <source>
        <strain evidence="6">MH96</strain>
    </source>
</reference>
<evidence type="ECO:0000259" key="4">
    <source>
        <dbReference type="SMART" id="SM00479"/>
    </source>
</evidence>
<dbReference type="PANTHER" id="PTHR30231:SF4">
    <property type="entry name" value="PROTEIN NEN2"/>
    <property type="match status" value="1"/>
</dbReference>
<feature type="domain" description="Exonuclease" evidence="4">
    <location>
        <begin position="17"/>
        <end position="191"/>
    </location>
</feature>